<sequence>MVHGNDFFALLGERFCGGLLHILNNFFRLDDTRKFKERGLKNRVHAPAEANLFGNVRRVDGVELNVVLRDKAFHGRRKHIVEFLGSPGTVE</sequence>
<protein>
    <submittedName>
        <fullName evidence="1">Uncharacterized protein</fullName>
    </submittedName>
</protein>
<accession>A0A645JWB6</accession>
<proteinExistence type="predicted"/>
<reference evidence="1" key="1">
    <citation type="submission" date="2019-08" db="EMBL/GenBank/DDBJ databases">
        <authorList>
            <person name="Kucharzyk K."/>
            <person name="Murdoch R.W."/>
            <person name="Higgins S."/>
            <person name="Loffler F."/>
        </authorList>
    </citation>
    <scope>NUCLEOTIDE SEQUENCE</scope>
</reference>
<name>A0A645JWB6_9ZZZZ</name>
<dbReference type="AlphaFoldDB" id="A0A645JWB6"/>
<organism evidence="1">
    <name type="scientific">bioreactor metagenome</name>
    <dbReference type="NCBI Taxonomy" id="1076179"/>
    <lineage>
        <taxon>unclassified sequences</taxon>
        <taxon>metagenomes</taxon>
        <taxon>ecological metagenomes</taxon>
    </lineage>
</organism>
<evidence type="ECO:0000313" key="1">
    <source>
        <dbReference type="EMBL" id="MPN63964.1"/>
    </source>
</evidence>
<gene>
    <name evidence="1" type="ORF">SDC9_211733</name>
</gene>
<dbReference type="EMBL" id="VSSQ01144189">
    <property type="protein sequence ID" value="MPN63964.1"/>
    <property type="molecule type" value="Genomic_DNA"/>
</dbReference>
<comment type="caution">
    <text evidence="1">The sequence shown here is derived from an EMBL/GenBank/DDBJ whole genome shotgun (WGS) entry which is preliminary data.</text>
</comment>